<evidence type="ECO:0000313" key="1">
    <source>
        <dbReference type="EMBL" id="MEW5289436.1"/>
    </source>
</evidence>
<dbReference type="InterPro" id="IPR009097">
    <property type="entry name" value="Cyclic_Pdiesterase"/>
</dbReference>
<keyword evidence="2" id="KW-1185">Reference proteome</keyword>
<gene>
    <name evidence="1" type="ORF">ABW286_09620</name>
</gene>
<sequence>MSKYFIRDATDKKLKLREQWLAQENEYNIIDVSLCAGQTIVPGKDNEQFSEFVEVLYIFIQQLFSLFPFITFTEKGFLHSTLLTIFNDNEILFDDYKSNLINLCKEITREFDRYSPLTINFEDIVLTSNGSIILLGESTGVFEFRNYVYNQYNMHDSLRKNIIHITLGRLFKNESVENMGDVDTFLRMKGRLSLPPVTINYPKIILSRDMLCMNVDTNLTCEFNTSI</sequence>
<proteinExistence type="predicted"/>
<comment type="caution">
    <text evidence="1">The sequence shown here is derived from an EMBL/GenBank/DDBJ whole genome shotgun (WGS) entry which is preliminary data.</text>
</comment>
<name>A0ABV3N0U7_9GAMM</name>
<evidence type="ECO:0000313" key="2">
    <source>
        <dbReference type="Proteomes" id="UP001554567"/>
    </source>
</evidence>
<accession>A0ABV3N0U7</accession>
<dbReference type="EMBL" id="JBFKZN010000004">
    <property type="protein sequence ID" value="MEW5289436.1"/>
    <property type="molecule type" value="Genomic_DNA"/>
</dbReference>
<dbReference type="SUPFAM" id="SSF55144">
    <property type="entry name" value="LigT-like"/>
    <property type="match status" value="1"/>
</dbReference>
<dbReference type="RefSeq" id="WP_367167339.1">
    <property type="nucleotide sequence ID" value="NZ_JBFKZN010000004.1"/>
</dbReference>
<dbReference type="Proteomes" id="UP001554567">
    <property type="component" value="Unassembled WGS sequence"/>
</dbReference>
<organism evidence="1 2">
    <name type="scientific">Erwinia papayae</name>
    <dbReference type="NCBI Taxonomy" id="206499"/>
    <lineage>
        <taxon>Bacteria</taxon>
        <taxon>Pseudomonadati</taxon>
        <taxon>Pseudomonadota</taxon>
        <taxon>Gammaproteobacteria</taxon>
        <taxon>Enterobacterales</taxon>
        <taxon>Erwiniaceae</taxon>
        <taxon>Erwinia</taxon>
    </lineage>
</organism>
<protein>
    <submittedName>
        <fullName evidence="1">Uncharacterized protein</fullName>
    </submittedName>
</protein>
<reference evidence="1 2" key="1">
    <citation type="submission" date="2024-07" db="EMBL/GenBank/DDBJ databases">
        <authorList>
            <person name="Dulla G.F.J."/>
            <person name="Delorm J.G."/>
        </authorList>
    </citation>
    <scope>NUCLEOTIDE SEQUENCE [LARGE SCALE GENOMIC DNA]</scope>
    <source>
        <strain evidence="1 2">JGD 233</strain>
    </source>
</reference>